<dbReference type="Pfam" id="PF18040">
    <property type="entry name" value="BPA_C"/>
    <property type="match status" value="1"/>
</dbReference>
<dbReference type="InterPro" id="IPR013780">
    <property type="entry name" value="Glyco_hydro_b"/>
</dbReference>
<gene>
    <name evidence="4" type="ORF">FOF46_17845</name>
</gene>
<dbReference type="EMBL" id="VLNR01000039">
    <property type="protein sequence ID" value="TSE06935.1"/>
    <property type="molecule type" value="Genomic_DNA"/>
</dbReference>
<dbReference type="InterPro" id="IPR008979">
    <property type="entry name" value="Galactose-bd-like_sf"/>
</dbReference>
<dbReference type="Pfam" id="PF18962">
    <property type="entry name" value="Por_Secre_tail"/>
    <property type="match status" value="1"/>
</dbReference>
<dbReference type="SMART" id="SM00606">
    <property type="entry name" value="CBD_IV"/>
    <property type="match status" value="1"/>
</dbReference>
<dbReference type="SUPFAM" id="SSF51445">
    <property type="entry name" value="(Trans)glycosidases"/>
    <property type="match status" value="1"/>
</dbReference>
<dbReference type="Pfam" id="PF03422">
    <property type="entry name" value="CBM_6"/>
    <property type="match status" value="1"/>
</dbReference>
<organism evidence="4 5">
    <name type="scientific">Aquimarina algiphila</name>
    <dbReference type="NCBI Taxonomy" id="2047982"/>
    <lineage>
        <taxon>Bacteria</taxon>
        <taxon>Pseudomonadati</taxon>
        <taxon>Bacteroidota</taxon>
        <taxon>Flavobacteriia</taxon>
        <taxon>Flavobacteriales</taxon>
        <taxon>Flavobacteriaceae</taxon>
        <taxon>Aquimarina</taxon>
    </lineage>
</organism>
<feature type="chain" id="PRO_5021828833" evidence="2">
    <location>
        <begin position="23"/>
        <end position="1265"/>
    </location>
</feature>
<proteinExistence type="predicted"/>
<accession>A0A554VHH0</accession>
<dbReference type="Proteomes" id="UP000318833">
    <property type="component" value="Unassembled WGS sequence"/>
</dbReference>
<feature type="signal peptide" evidence="2">
    <location>
        <begin position="1"/>
        <end position="22"/>
    </location>
</feature>
<dbReference type="OrthoDB" id="1153457at2"/>
<name>A0A554VHH0_9FLAO</name>
<dbReference type="RefSeq" id="WP_143917399.1">
    <property type="nucleotide sequence ID" value="NZ_CANMIK010000043.1"/>
</dbReference>
<keyword evidence="1 2" id="KW-0732">Signal</keyword>
<evidence type="ECO:0000256" key="1">
    <source>
        <dbReference type="ARBA" id="ARBA00022729"/>
    </source>
</evidence>
<comment type="caution">
    <text evidence="4">The sequence shown here is derived from an EMBL/GenBank/DDBJ whole genome shotgun (WGS) entry which is preliminary data.</text>
</comment>
<dbReference type="PROSITE" id="PS51175">
    <property type="entry name" value="CBM6"/>
    <property type="match status" value="1"/>
</dbReference>
<dbReference type="NCBIfam" id="TIGR04183">
    <property type="entry name" value="Por_Secre_tail"/>
    <property type="match status" value="1"/>
</dbReference>
<dbReference type="GO" id="GO:0030246">
    <property type="term" value="F:carbohydrate binding"/>
    <property type="evidence" value="ECO:0007669"/>
    <property type="project" value="InterPro"/>
</dbReference>
<protein>
    <submittedName>
        <fullName evidence="4">T9SS type A sorting domain-containing protein</fullName>
    </submittedName>
</protein>
<dbReference type="Pfam" id="PF18206">
    <property type="entry name" value="Porphyrn_cat_1"/>
    <property type="match status" value="1"/>
</dbReference>
<dbReference type="InterPro" id="IPR040527">
    <property type="entry name" value="Beta-sand_Porphyrn"/>
</dbReference>
<dbReference type="AlphaFoldDB" id="A0A554VHH0"/>
<dbReference type="Gene3D" id="3.20.20.80">
    <property type="entry name" value="Glycosidases"/>
    <property type="match status" value="1"/>
</dbReference>
<evidence type="ECO:0000313" key="4">
    <source>
        <dbReference type="EMBL" id="TSE06935.1"/>
    </source>
</evidence>
<reference evidence="4 5" key="1">
    <citation type="submission" date="2019-07" db="EMBL/GenBank/DDBJ databases">
        <title>The draft genome sequence of Aquimarina algiphila M91.</title>
        <authorList>
            <person name="Meng X."/>
        </authorList>
    </citation>
    <scope>NUCLEOTIDE SEQUENCE [LARGE SCALE GENOMIC DNA]</scope>
    <source>
        <strain evidence="4 5">M91</strain>
    </source>
</reference>
<dbReference type="InterPro" id="IPR005084">
    <property type="entry name" value="CBM6"/>
</dbReference>
<dbReference type="Gene3D" id="2.60.120.1200">
    <property type="match status" value="1"/>
</dbReference>
<keyword evidence="5" id="KW-1185">Reference proteome</keyword>
<evidence type="ECO:0000259" key="3">
    <source>
        <dbReference type="PROSITE" id="PS51175"/>
    </source>
</evidence>
<dbReference type="Gene3D" id="2.60.40.1180">
    <property type="entry name" value="Golgi alpha-mannosidase II"/>
    <property type="match status" value="1"/>
</dbReference>
<dbReference type="SUPFAM" id="SSF49785">
    <property type="entry name" value="Galactose-binding domain-like"/>
    <property type="match status" value="1"/>
</dbReference>
<dbReference type="Gene3D" id="2.60.120.260">
    <property type="entry name" value="Galactose-binding domain-like"/>
    <property type="match status" value="1"/>
</dbReference>
<evidence type="ECO:0000313" key="5">
    <source>
        <dbReference type="Proteomes" id="UP000318833"/>
    </source>
</evidence>
<sequence length="1265" mass="137551">MNNFCKKILIFIFILNTLNLFSQTVNVSIDLEKQRFLGEESNLDRSKYFNLHNASEEPTFPNFLRNNNFGFGRRFFDPHSDRSFVNPVGNYPNTPPTSDGIVRPVRRFIATSNPKNSWKADSDPVTGALSAARYFVDEVDNQNRPEYWEPFNEPFIKANNFIGPSAPTGQAVVRKMSEWFRDMAKGIHDTPELAKMKVIGFSSAFPSYARRDFSETWQNHMKLFIDVAGSEIDALSVHPYDGVNQIGQSNGRSGSNSEAILDLLEAYTNETLGAPKKLAITEFGVIERGFPPGPAPGFYNESASAITINGLNSMLFNFFERQDNIEICIPFITGRADFWYQDFMQDGGDGTVRPYTPAYLRPTELLDTPDPQTGLRRNNEFVLTFKENFFKFWKDLKGDRAKITSDNLDVQVQAFVDGNKAYVILNNLDSNEKTVNLDFLGNPGTVLNVNTSFLVIDGQNTPIYESGTNSNSIPSNVTLRVGETRMFKIIYDSPVQFTSSIVRKKYYATSNQASMDKAPTVVITANQAKTFTLENIVKGASGNATLRLGVGIPLTTGVGSTTPTNLDRLPSQVTFNGTSLPIPSNWKGYDQTGRIDFFGVIELDVPHSIINNGTNTVTVTYAKAGGRIASVILSLETDEAACTPTTLYADEDGDGLGNPAVTIQSCGPVNGFVDNNNDQCIDDVENLCIAAEIPGIIQAEEYTDSNGVNINGNVIDAINDGDSSTYNTNVIIPGSFDISVRASTPSGGGGVVTIFNGTDQLATINITDTGGLSTFQDFQSTITISKPRLNRLRFEYSGATGIDLFTIDSFEFTTNEAFVRYDTPESNNIALTIGDTQTSFSIDVNYATLKSTQSVDLNLRTGSTGVTGGFASIRPGAVITTTGTLNVNLSGPLPIGEYEMLIFINSPGDDPQFFGGPSPQLKLKVIGPPIAGNDQSTNNNPGNVFVNILDNDTDSSGATLASNNVTVDLDPNTVAIENTLSAGFLGDWRYDPSSGGILFIPNSTFSVNPPAITYKVTETGTGLSDTATVTVTYAEFTLADFTVKNIGESCASENNGRIEISTQTIGDYSYQLNGSSKVNFTGETAIENLDAGSYNLVITDNNSQDILNFDLVISEPEKLETKTKVLESDKLVVLELSGSDTYKINLNGNTFTTEENKLTLPLENGTNTIEVVGKKECQGKFTQKIIIGNSVIAYPNPVQDNLTIKTNTTDNTNIKIFDISGKLLISQSSVSASGIYQVNVQDLASGIYFVSVNATDLSSTFKIIK</sequence>
<dbReference type="InterPro" id="IPR026444">
    <property type="entry name" value="Secre_tail"/>
</dbReference>
<feature type="domain" description="CBM6" evidence="3">
    <location>
        <begin position="695"/>
        <end position="813"/>
    </location>
</feature>
<dbReference type="InterPro" id="IPR041224">
    <property type="entry name" value="BPA_C"/>
</dbReference>
<dbReference type="InterPro" id="IPR006584">
    <property type="entry name" value="Cellulose-bd_IV"/>
</dbReference>
<dbReference type="CDD" id="cd21510">
    <property type="entry name" value="agarase_cat"/>
    <property type="match status" value="1"/>
</dbReference>
<dbReference type="InterPro" id="IPR017853">
    <property type="entry name" value="GH"/>
</dbReference>
<evidence type="ECO:0000256" key="2">
    <source>
        <dbReference type="SAM" id="SignalP"/>
    </source>
</evidence>